<dbReference type="RefSeq" id="WP_069642570.1">
    <property type="nucleotide sequence ID" value="NZ_MIJE01000005.1"/>
</dbReference>
<gene>
    <name evidence="2" type="ORF">BHF68_13965</name>
</gene>
<keyword evidence="3" id="KW-1185">Reference proteome</keyword>
<reference evidence="2 3" key="1">
    <citation type="submission" date="2016-09" db="EMBL/GenBank/DDBJ databases">
        <title>Draft genome sequence for the type strain of Desulfuribacillus alkaliarsenatis AHT28, an obligately anaerobic, sulfidogenic bacterium isolated from Russian soda lake sediments.</title>
        <authorList>
            <person name="Abin C.A."/>
            <person name="Hollibaugh J.T."/>
        </authorList>
    </citation>
    <scope>NUCLEOTIDE SEQUENCE [LARGE SCALE GENOMIC DNA]</scope>
    <source>
        <strain evidence="2 3">AHT28</strain>
    </source>
</reference>
<organism evidence="2 3">
    <name type="scientific">Desulfuribacillus alkaliarsenatis</name>
    <dbReference type="NCBI Taxonomy" id="766136"/>
    <lineage>
        <taxon>Bacteria</taxon>
        <taxon>Bacillati</taxon>
        <taxon>Bacillota</taxon>
        <taxon>Desulfuribacillia</taxon>
        <taxon>Desulfuribacillales</taxon>
        <taxon>Desulfuribacillaceae</taxon>
        <taxon>Desulfuribacillus</taxon>
    </lineage>
</organism>
<accession>A0A1E5G3N1</accession>
<dbReference type="GO" id="GO:0008289">
    <property type="term" value="F:lipid binding"/>
    <property type="evidence" value="ECO:0007669"/>
    <property type="project" value="UniProtKB-KW"/>
</dbReference>
<dbReference type="SUPFAM" id="SSF82549">
    <property type="entry name" value="DAK1/DegV-like"/>
    <property type="match status" value="1"/>
</dbReference>
<proteinExistence type="predicted"/>
<dbReference type="PROSITE" id="PS51482">
    <property type="entry name" value="DEGV"/>
    <property type="match status" value="1"/>
</dbReference>
<dbReference type="InterPro" id="IPR003797">
    <property type="entry name" value="DegV"/>
</dbReference>
<name>A0A1E5G3N1_9FIRM</name>
<evidence type="ECO:0000313" key="2">
    <source>
        <dbReference type="EMBL" id="OEF97700.1"/>
    </source>
</evidence>
<dbReference type="Gene3D" id="3.40.50.10170">
    <property type="match status" value="1"/>
</dbReference>
<evidence type="ECO:0000256" key="1">
    <source>
        <dbReference type="ARBA" id="ARBA00023121"/>
    </source>
</evidence>
<dbReference type="InterPro" id="IPR043168">
    <property type="entry name" value="DegV_C"/>
</dbReference>
<dbReference type="AlphaFoldDB" id="A0A1E5G3N1"/>
<comment type="caution">
    <text evidence="2">The sequence shown here is derived from an EMBL/GenBank/DDBJ whole genome shotgun (WGS) entry which is preliminary data.</text>
</comment>
<dbReference type="OrthoDB" id="9780660at2"/>
<protein>
    <recommendedName>
        <fullName evidence="4">Fatty acid-binding protein DegV</fullName>
    </recommendedName>
</protein>
<dbReference type="NCBIfam" id="TIGR00762">
    <property type="entry name" value="DegV"/>
    <property type="match status" value="1"/>
</dbReference>
<evidence type="ECO:0000313" key="3">
    <source>
        <dbReference type="Proteomes" id="UP000094296"/>
    </source>
</evidence>
<dbReference type="Proteomes" id="UP000094296">
    <property type="component" value="Unassembled WGS sequence"/>
</dbReference>
<evidence type="ECO:0008006" key="4">
    <source>
        <dbReference type="Google" id="ProtNLM"/>
    </source>
</evidence>
<dbReference type="InterPro" id="IPR050270">
    <property type="entry name" value="DegV_domain_contain"/>
</dbReference>
<dbReference type="STRING" id="766136.BHF68_13965"/>
<dbReference type="PANTHER" id="PTHR33434">
    <property type="entry name" value="DEGV DOMAIN-CONTAINING PROTEIN DR_1986-RELATED"/>
    <property type="match status" value="1"/>
</dbReference>
<dbReference type="Gene3D" id="3.30.1180.10">
    <property type="match status" value="1"/>
</dbReference>
<sequence>MFGLVTDSTATLSPEEISANNIAVVPLSILLNGKAYKEGTEISNDEFYEKIKDIKDIPKTSQPAVGSFVEAYQRLKEQGITEVLSIHISTGISGTINSAKAAAEQIKDMNIHIIDSKSLSRPVGDLVLEAAKLRGEGLSIEQVKSYIEAMIEKIKVYCLVGDLQFLHKGGRVSGVSYFLGSLLNINPIVKVNEEGVITAHEKVRSFKKALARLAEYAQKDIQDIDDRVVVDVMYSTSLEDANSLKAQILSAQPGIEVQLKSLTPVIGSHTGRGSIGLGIMFYPQKDV</sequence>
<keyword evidence="1" id="KW-0446">Lipid-binding</keyword>
<dbReference type="Pfam" id="PF02645">
    <property type="entry name" value="DegV"/>
    <property type="match status" value="1"/>
</dbReference>
<dbReference type="PANTHER" id="PTHR33434:SF2">
    <property type="entry name" value="FATTY ACID-BINDING PROTEIN TM_1468"/>
    <property type="match status" value="1"/>
</dbReference>
<dbReference type="EMBL" id="MIJE01000005">
    <property type="protein sequence ID" value="OEF97700.1"/>
    <property type="molecule type" value="Genomic_DNA"/>
</dbReference>